<dbReference type="Gene3D" id="2.60.40.10">
    <property type="entry name" value="Immunoglobulins"/>
    <property type="match status" value="1"/>
</dbReference>
<gene>
    <name evidence="9" type="ORF">FQA47_021932</name>
</gene>
<dbReference type="GO" id="GO:0005886">
    <property type="term" value="C:plasma membrane"/>
    <property type="evidence" value="ECO:0007669"/>
    <property type="project" value="TreeGrafter"/>
</dbReference>
<dbReference type="InterPro" id="IPR003599">
    <property type="entry name" value="Ig_sub"/>
</dbReference>
<dbReference type="PANTHER" id="PTHR24369:SF213">
    <property type="entry name" value="INSULIN LIKE GROWTH FACTOR BINDING PROTEIN ACID LABILE SUBUNIT"/>
    <property type="match status" value="1"/>
</dbReference>
<feature type="domain" description="Ig-like" evidence="8">
    <location>
        <begin position="279"/>
        <end position="355"/>
    </location>
</feature>
<dbReference type="InterPro" id="IPR013783">
    <property type="entry name" value="Ig-like_fold"/>
</dbReference>
<feature type="compositionally biased region" description="Low complexity" evidence="5">
    <location>
        <begin position="487"/>
        <end position="498"/>
    </location>
</feature>
<dbReference type="InterPro" id="IPR036179">
    <property type="entry name" value="Ig-like_dom_sf"/>
</dbReference>
<reference evidence="9" key="1">
    <citation type="journal article" name="BMC Genomics">
        <title>Long-read sequencing and de novo genome assembly of marine medaka (Oryzias melastigma).</title>
        <authorList>
            <person name="Liang P."/>
            <person name="Saqib H.S.A."/>
            <person name="Ni X."/>
            <person name="Shen Y."/>
        </authorList>
    </citation>
    <scope>NUCLEOTIDE SEQUENCE</scope>
    <source>
        <strain evidence="9">Bigg-433</strain>
    </source>
</reference>
<feature type="compositionally biased region" description="Low complexity" evidence="5">
    <location>
        <begin position="657"/>
        <end position="667"/>
    </location>
</feature>
<dbReference type="InterPro" id="IPR007110">
    <property type="entry name" value="Ig-like_dom"/>
</dbReference>
<feature type="compositionally biased region" description="Low complexity" evidence="5">
    <location>
        <begin position="826"/>
        <end position="838"/>
    </location>
</feature>
<keyword evidence="9" id="KW-0121">Carboxypeptidase</keyword>
<feature type="region of interest" description="Disordered" evidence="5">
    <location>
        <begin position="1128"/>
        <end position="1152"/>
    </location>
</feature>
<evidence type="ECO:0000256" key="5">
    <source>
        <dbReference type="SAM" id="MobiDB-lite"/>
    </source>
</evidence>
<organism evidence="9 10">
    <name type="scientific">Oryzias melastigma</name>
    <name type="common">Marine medaka</name>
    <dbReference type="NCBI Taxonomy" id="30732"/>
    <lineage>
        <taxon>Eukaryota</taxon>
        <taxon>Metazoa</taxon>
        <taxon>Chordata</taxon>
        <taxon>Craniata</taxon>
        <taxon>Vertebrata</taxon>
        <taxon>Euteleostomi</taxon>
        <taxon>Actinopterygii</taxon>
        <taxon>Neopterygii</taxon>
        <taxon>Teleostei</taxon>
        <taxon>Neoteleostei</taxon>
        <taxon>Acanthomorphata</taxon>
        <taxon>Ovalentaria</taxon>
        <taxon>Atherinomorphae</taxon>
        <taxon>Beloniformes</taxon>
        <taxon>Adrianichthyidae</taxon>
        <taxon>Oryziinae</taxon>
        <taxon>Oryzias</taxon>
    </lineage>
</organism>
<feature type="region of interest" description="Disordered" evidence="5">
    <location>
        <begin position="822"/>
        <end position="886"/>
    </location>
</feature>
<feature type="transmembrane region" description="Helical" evidence="6">
    <location>
        <begin position="386"/>
        <end position="408"/>
    </location>
</feature>
<accession>A0A834BY67</accession>
<feature type="compositionally biased region" description="Basic and acidic residues" evidence="5">
    <location>
        <begin position="618"/>
        <end position="629"/>
    </location>
</feature>
<dbReference type="Pfam" id="PF13855">
    <property type="entry name" value="LRR_8"/>
    <property type="match status" value="1"/>
</dbReference>
<dbReference type="InterPro" id="IPR032675">
    <property type="entry name" value="LRR_dom_sf"/>
</dbReference>
<feature type="region of interest" description="Disordered" evidence="5">
    <location>
        <begin position="539"/>
        <end position="758"/>
    </location>
</feature>
<feature type="compositionally biased region" description="Basic and acidic residues" evidence="5">
    <location>
        <begin position="1070"/>
        <end position="1095"/>
    </location>
</feature>
<keyword evidence="4" id="KW-1015">Disulfide bond</keyword>
<comment type="caution">
    <text evidence="9">The sequence shown here is derived from an EMBL/GenBank/DDBJ whole genome shotgun (WGS) entry which is preliminary data.</text>
</comment>
<feature type="signal peptide" evidence="7">
    <location>
        <begin position="1"/>
        <end position="23"/>
    </location>
</feature>
<feature type="region of interest" description="Disordered" evidence="5">
    <location>
        <begin position="487"/>
        <end position="508"/>
    </location>
</feature>
<keyword evidence="2 7" id="KW-0732">Signal</keyword>
<keyword evidence="6" id="KW-0472">Membrane</keyword>
<evidence type="ECO:0000256" key="7">
    <source>
        <dbReference type="SAM" id="SignalP"/>
    </source>
</evidence>
<dbReference type="PROSITE" id="PS50835">
    <property type="entry name" value="IG_LIKE"/>
    <property type="match status" value="1"/>
</dbReference>
<evidence type="ECO:0000259" key="8">
    <source>
        <dbReference type="PROSITE" id="PS50835"/>
    </source>
</evidence>
<dbReference type="SUPFAM" id="SSF48726">
    <property type="entry name" value="Immunoglobulin"/>
    <property type="match status" value="1"/>
</dbReference>
<dbReference type="SMART" id="SM00409">
    <property type="entry name" value="IG"/>
    <property type="match status" value="1"/>
</dbReference>
<feature type="compositionally biased region" description="Basic residues" evidence="5">
    <location>
        <begin position="712"/>
        <end position="721"/>
    </location>
</feature>
<dbReference type="InterPro" id="IPR001611">
    <property type="entry name" value="Leu-rich_rpt"/>
</dbReference>
<keyword evidence="6" id="KW-0812">Transmembrane</keyword>
<feature type="compositionally biased region" description="Basic and acidic residues" evidence="5">
    <location>
        <begin position="539"/>
        <end position="548"/>
    </location>
</feature>
<dbReference type="InterPro" id="IPR050541">
    <property type="entry name" value="LRR_TM_domain-containing"/>
</dbReference>
<keyword evidence="1" id="KW-0433">Leucine-rich repeat</keyword>
<evidence type="ECO:0000256" key="6">
    <source>
        <dbReference type="SAM" id="Phobius"/>
    </source>
</evidence>
<feature type="chain" id="PRO_5032924290" evidence="7">
    <location>
        <begin position="24"/>
        <end position="1152"/>
    </location>
</feature>
<name>A0A834BY67_ORYME</name>
<protein>
    <submittedName>
        <fullName evidence="9">Carboxypeptidase N subunit 2</fullName>
    </submittedName>
</protein>
<dbReference type="PANTHER" id="PTHR24369">
    <property type="entry name" value="ANTIGEN BSP, PUTATIVE-RELATED"/>
    <property type="match status" value="1"/>
</dbReference>
<evidence type="ECO:0000256" key="4">
    <source>
        <dbReference type="ARBA" id="ARBA00023157"/>
    </source>
</evidence>
<keyword evidence="9" id="KW-0378">Hydrolase</keyword>
<dbReference type="PROSITE" id="PS51450">
    <property type="entry name" value="LRR"/>
    <property type="match status" value="2"/>
</dbReference>
<proteinExistence type="predicted"/>
<feature type="region of interest" description="Disordered" evidence="5">
    <location>
        <begin position="1014"/>
        <end position="1040"/>
    </location>
</feature>
<dbReference type="GO" id="GO:0004180">
    <property type="term" value="F:carboxypeptidase activity"/>
    <property type="evidence" value="ECO:0007669"/>
    <property type="project" value="UniProtKB-KW"/>
</dbReference>
<evidence type="ECO:0000313" key="10">
    <source>
        <dbReference type="Proteomes" id="UP000646548"/>
    </source>
</evidence>
<evidence type="ECO:0000256" key="1">
    <source>
        <dbReference type="ARBA" id="ARBA00022614"/>
    </source>
</evidence>
<dbReference type="Proteomes" id="UP000646548">
    <property type="component" value="Unassembled WGS sequence"/>
</dbReference>
<evidence type="ECO:0000256" key="2">
    <source>
        <dbReference type="ARBA" id="ARBA00022729"/>
    </source>
</evidence>
<dbReference type="SUPFAM" id="SSF52058">
    <property type="entry name" value="L domain-like"/>
    <property type="match status" value="1"/>
</dbReference>
<feature type="compositionally biased region" description="Polar residues" evidence="5">
    <location>
        <begin position="1016"/>
        <end position="1030"/>
    </location>
</feature>
<dbReference type="Gene3D" id="3.80.10.10">
    <property type="entry name" value="Ribonuclease Inhibitor"/>
    <property type="match status" value="2"/>
</dbReference>
<sequence length="1152" mass="127694">MMAAVRAALLATALLYALSSSSSSPFCPESCSCQTASLLNCSLSGLTSVPQLIPGAFSELDFSHNYLSSVKPRQPHQNLRKLWLGNNTISHLSLCVERHVKSWRRFRTGGERGCQGWAPTLQMLSVERNQLERLPKGLGGVPSLRVLWLAFNKISVLQPGELSDLHQLEELHLQHNLITHLHPQMFQDLIQLRVLDLRFNLMTTLHPLMYLNLHNIGAHVALDGNRWKCDCNLRSLRRRMAYDDARGVEVWNVMCASPSKLLGTDLLQLKEEDLQCLSPENSPDLHQDVTVYRGSQILLSCSAEDSVWWTPGVPAPVRHKDGGLLITDISETNTGLYVCVSEGQQVVSVFNLQISQIESAAKTRSLPRTRREITPQSRAGITQSTLTLAICLSVIITFLVAFILGVATRPYIDLLWKRITTKKGSSASNSVSSVEQRHYENAAFSSSDEAVEGGPYRERRVTFRNEDDIENINVQYYDTVASSDQNSVASEEVFASEEGPNTQESECDQGMQQMNAAERQNGASSETTSMQIHQVEFEHIPDPDELENRSLSSSSDSSLSENVEKMTKICHTTPKSPLLEKETIHKRANSPAAKEVQDPQASIEIHGFTSEPFADWSPHSDRSNSKDELFDFSDSPRSTPARPNSGFAHTLDKQKSGDTFSSSSSDSGAEHTQDILHSKEGRQRSKIKSSAQKQSRHTSSSDESTDQETKLTKTHKLRKKWPSIVLGQKEIKAPSPGFSTSSSSDSEDETKNNTKTQNVGMLERPIIYQEFVTGTYMPDGGWPTIDVQSIPRIKRRLDFVKISNQKSGHNYWLITHGKVERGDLTSNSDSSSSSSDSRSGVRARPMSRIGKQEITHTDSSPVLETKPDNLRATVRNSGSSSSSDSAISYKRSIIKPLSLYNSSRSQAMDSMSTDISTMDRNSGAPRSPLHLSIDDILMKRSEEFRLDTDVPLSPIRRTGVSLGVPSPFMNKEAKAKAAQQQVRPENPKSPQLVSNIKNVAEILQDNRKPVTLGLEHSSSGTANVSSSFPANSEEFGSFPDRTHEASKAVFEDKKEMRGFRALAAMSLARRKWDADSDREESPSSDDHILYGRNETDTALSEPPSHPPFAAENDKRVLDLLYGVPSYRSHGFRNIKPPQEAPPPVPSTPSSDN</sequence>
<dbReference type="InterPro" id="IPR003591">
    <property type="entry name" value="Leu-rich_rpt_typical-subtyp"/>
</dbReference>
<feature type="compositionally biased region" description="Basic and acidic residues" evidence="5">
    <location>
        <begin position="668"/>
        <end position="683"/>
    </location>
</feature>
<dbReference type="EMBL" id="WKFB01000470">
    <property type="protein sequence ID" value="KAF6722122.1"/>
    <property type="molecule type" value="Genomic_DNA"/>
</dbReference>
<evidence type="ECO:0000313" key="9">
    <source>
        <dbReference type="EMBL" id="KAF6722122.1"/>
    </source>
</evidence>
<dbReference type="AlphaFoldDB" id="A0A834BY67"/>
<keyword evidence="6" id="KW-1133">Transmembrane helix</keyword>
<feature type="compositionally biased region" description="Polar residues" evidence="5">
    <location>
        <begin position="499"/>
        <end position="508"/>
    </location>
</feature>
<feature type="compositionally biased region" description="Low complexity" evidence="5">
    <location>
        <begin position="550"/>
        <end position="560"/>
    </location>
</feature>
<feature type="region of interest" description="Disordered" evidence="5">
    <location>
        <begin position="1069"/>
        <end position="1112"/>
    </location>
</feature>
<keyword evidence="9" id="KW-0645">Protease</keyword>
<evidence type="ECO:0000256" key="3">
    <source>
        <dbReference type="ARBA" id="ARBA00022737"/>
    </source>
</evidence>
<feature type="compositionally biased region" description="Low complexity" evidence="5">
    <location>
        <begin position="877"/>
        <end position="886"/>
    </location>
</feature>
<dbReference type="SMART" id="SM00369">
    <property type="entry name" value="LRR_TYP"/>
    <property type="match status" value="5"/>
</dbReference>
<keyword evidence="3" id="KW-0677">Repeat</keyword>